<evidence type="ECO:0000256" key="1">
    <source>
        <dbReference type="SAM" id="Phobius"/>
    </source>
</evidence>
<keyword evidence="1" id="KW-0472">Membrane</keyword>
<dbReference type="GeneID" id="79270859"/>
<reference evidence="2 3" key="1">
    <citation type="journal article" date="2019" name="Int. J. Syst. Evol. Microbiol.">
        <title>The Global Catalogue of Microorganisms (GCM) 10K type strain sequencing project: providing services to taxonomists for standard genome sequencing and annotation.</title>
        <authorList>
            <consortium name="The Broad Institute Genomics Platform"/>
            <consortium name="The Broad Institute Genome Sequencing Center for Infectious Disease"/>
            <person name="Wu L."/>
            <person name="Ma J."/>
        </authorList>
    </citation>
    <scope>NUCLEOTIDE SEQUENCE [LARGE SCALE GENOMIC DNA]</scope>
    <source>
        <strain evidence="2 3">DT55</strain>
    </source>
</reference>
<evidence type="ECO:0000313" key="2">
    <source>
        <dbReference type="EMBL" id="MFC7098218.1"/>
    </source>
</evidence>
<dbReference type="AlphaFoldDB" id="A0ABD5X1Y9"/>
<feature type="transmembrane region" description="Helical" evidence="1">
    <location>
        <begin position="6"/>
        <end position="21"/>
    </location>
</feature>
<evidence type="ECO:0000313" key="3">
    <source>
        <dbReference type="Proteomes" id="UP001596388"/>
    </source>
</evidence>
<accession>A0ABD5X1Y9</accession>
<proteinExistence type="predicted"/>
<feature type="transmembrane region" description="Helical" evidence="1">
    <location>
        <begin position="33"/>
        <end position="51"/>
    </location>
</feature>
<gene>
    <name evidence="2" type="ORF">ACFQKD_12980</name>
</gene>
<comment type="caution">
    <text evidence="2">The sequence shown here is derived from an EMBL/GenBank/DDBJ whole genome shotgun (WGS) entry which is preliminary data.</text>
</comment>
<keyword evidence="1" id="KW-0812">Transmembrane</keyword>
<organism evidence="2 3">
    <name type="scientific">Halobaculum marinum</name>
    <dbReference type="NCBI Taxonomy" id="3031996"/>
    <lineage>
        <taxon>Archaea</taxon>
        <taxon>Methanobacteriati</taxon>
        <taxon>Methanobacteriota</taxon>
        <taxon>Stenosarchaea group</taxon>
        <taxon>Halobacteria</taxon>
        <taxon>Halobacteriales</taxon>
        <taxon>Haloferacaceae</taxon>
        <taxon>Halobaculum</taxon>
    </lineage>
</organism>
<protein>
    <submittedName>
        <fullName evidence="2">Uncharacterized protein</fullName>
    </submittedName>
</protein>
<dbReference type="EMBL" id="JBHTAG010000003">
    <property type="protein sequence ID" value="MFC7098218.1"/>
    <property type="molecule type" value="Genomic_DNA"/>
</dbReference>
<keyword evidence="3" id="KW-1185">Reference proteome</keyword>
<dbReference type="RefSeq" id="WP_276237280.1">
    <property type="nucleotide sequence ID" value="NZ_CP119989.1"/>
</dbReference>
<keyword evidence="1" id="KW-1133">Transmembrane helix</keyword>
<name>A0ABD5X1Y9_9EURY</name>
<feature type="transmembrane region" description="Helical" evidence="1">
    <location>
        <begin position="57"/>
        <end position="78"/>
    </location>
</feature>
<dbReference type="Proteomes" id="UP001596388">
    <property type="component" value="Unassembled WGS sequence"/>
</dbReference>
<sequence length="79" mass="8142">MYEAVGIAAGAFVALLYVVVRRRHASGRRRSSLALVASVVVASVVVSAGRLECPHGVTGVVAVVLGTATALPLGWLVMR</sequence>